<dbReference type="PANTHER" id="PTHR30558">
    <property type="entry name" value="EXBD MEMBRANE COMPONENT OF PMF-DRIVEN MACROMOLECULE IMPORT SYSTEM"/>
    <property type="match status" value="1"/>
</dbReference>
<dbReference type="GO" id="GO:0022857">
    <property type="term" value="F:transmembrane transporter activity"/>
    <property type="evidence" value="ECO:0007669"/>
    <property type="project" value="InterPro"/>
</dbReference>
<evidence type="ECO:0000256" key="2">
    <source>
        <dbReference type="ARBA" id="ARBA00005811"/>
    </source>
</evidence>
<evidence type="ECO:0000256" key="3">
    <source>
        <dbReference type="ARBA" id="ARBA00022475"/>
    </source>
</evidence>
<comment type="caution">
    <text evidence="9">The sequence shown here is derived from an EMBL/GenBank/DDBJ whole genome shotgun (WGS) entry which is preliminary data.</text>
</comment>
<keyword evidence="4 7" id="KW-0812">Transmembrane</keyword>
<name>A0A7W8DHY3_9BACT</name>
<dbReference type="Proteomes" id="UP000528322">
    <property type="component" value="Unassembled WGS sequence"/>
</dbReference>
<dbReference type="Gene3D" id="3.30.420.270">
    <property type="match status" value="1"/>
</dbReference>
<evidence type="ECO:0000256" key="5">
    <source>
        <dbReference type="ARBA" id="ARBA00022989"/>
    </source>
</evidence>
<keyword evidence="7" id="KW-0813">Transport</keyword>
<evidence type="ECO:0000313" key="10">
    <source>
        <dbReference type="Proteomes" id="UP000528322"/>
    </source>
</evidence>
<dbReference type="RefSeq" id="WP_183733958.1">
    <property type="nucleotide sequence ID" value="NZ_JACHID010000016.1"/>
</dbReference>
<evidence type="ECO:0000256" key="7">
    <source>
        <dbReference type="RuleBase" id="RU003879"/>
    </source>
</evidence>
<dbReference type="EMBL" id="JACHID010000016">
    <property type="protein sequence ID" value="MBB5022788.1"/>
    <property type="molecule type" value="Genomic_DNA"/>
</dbReference>
<keyword evidence="6 8" id="KW-0472">Membrane</keyword>
<dbReference type="InterPro" id="IPR003400">
    <property type="entry name" value="ExbD"/>
</dbReference>
<keyword evidence="5 8" id="KW-1133">Transmembrane helix</keyword>
<dbReference type="GO" id="GO:0005886">
    <property type="term" value="C:plasma membrane"/>
    <property type="evidence" value="ECO:0007669"/>
    <property type="project" value="UniProtKB-SubCell"/>
</dbReference>
<keyword evidence="3" id="KW-1003">Cell membrane</keyword>
<dbReference type="Pfam" id="PF02472">
    <property type="entry name" value="ExbD"/>
    <property type="match status" value="1"/>
</dbReference>
<keyword evidence="7" id="KW-0653">Protein transport</keyword>
<dbReference type="GO" id="GO:0015031">
    <property type="term" value="P:protein transport"/>
    <property type="evidence" value="ECO:0007669"/>
    <property type="project" value="UniProtKB-KW"/>
</dbReference>
<sequence length="128" mass="14019">MNFIPKRPSQLIINLTPMIDVVFLLLIFFMVTTTFDPSGGVDVNLPKGETTTERTSPLEVVITQDGEYFYQGDSVDMSAIVEVIRSGSYPSIVIMADEEARHGKVVAIMDAAKAHGIEQISIATVVEE</sequence>
<comment type="similarity">
    <text evidence="2 7">Belongs to the ExbD/TolR family.</text>
</comment>
<keyword evidence="10" id="KW-1185">Reference proteome</keyword>
<organism evidence="9 10">
    <name type="scientific">Desulfurispira natronophila</name>
    <dbReference type="NCBI Taxonomy" id="682562"/>
    <lineage>
        <taxon>Bacteria</taxon>
        <taxon>Pseudomonadati</taxon>
        <taxon>Chrysiogenota</taxon>
        <taxon>Chrysiogenia</taxon>
        <taxon>Chrysiogenales</taxon>
        <taxon>Chrysiogenaceae</taxon>
        <taxon>Desulfurispira</taxon>
    </lineage>
</organism>
<feature type="transmembrane region" description="Helical" evidence="8">
    <location>
        <begin position="12"/>
        <end position="31"/>
    </location>
</feature>
<evidence type="ECO:0000256" key="8">
    <source>
        <dbReference type="SAM" id="Phobius"/>
    </source>
</evidence>
<dbReference type="AlphaFoldDB" id="A0A7W8DHY3"/>
<protein>
    <submittedName>
        <fullName evidence="9">Biopolymer transport protein ExbD</fullName>
    </submittedName>
</protein>
<reference evidence="9 10" key="1">
    <citation type="submission" date="2020-08" db="EMBL/GenBank/DDBJ databases">
        <title>Genomic Encyclopedia of Type Strains, Phase IV (KMG-IV): sequencing the most valuable type-strain genomes for metagenomic binning, comparative biology and taxonomic classification.</title>
        <authorList>
            <person name="Goeker M."/>
        </authorList>
    </citation>
    <scope>NUCLEOTIDE SEQUENCE [LARGE SCALE GENOMIC DNA]</scope>
    <source>
        <strain evidence="9 10">DSM 22071</strain>
    </source>
</reference>
<gene>
    <name evidence="9" type="ORF">HNR37_002132</name>
</gene>
<dbReference type="PANTHER" id="PTHR30558:SF3">
    <property type="entry name" value="BIOPOLYMER TRANSPORT PROTEIN EXBD-RELATED"/>
    <property type="match status" value="1"/>
</dbReference>
<evidence type="ECO:0000256" key="4">
    <source>
        <dbReference type="ARBA" id="ARBA00022692"/>
    </source>
</evidence>
<proteinExistence type="inferred from homology"/>
<comment type="subcellular location">
    <subcellularLocation>
        <location evidence="1">Cell membrane</location>
        <topology evidence="1">Single-pass membrane protein</topology>
    </subcellularLocation>
    <subcellularLocation>
        <location evidence="7">Cell membrane</location>
        <topology evidence="7">Single-pass type II membrane protein</topology>
    </subcellularLocation>
</comment>
<accession>A0A7W8DHY3</accession>
<evidence type="ECO:0000256" key="1">
    <source>
        <dbReference type="ARBA" id="ARBA00004162"/>
    </source>
</evidence>
<evidence type="ECO:0000256" key="6">
    <source>
        <dbReference type="ARBA" id="ARBA00023136"/>
    </source>
</evidence>
<evidence type="ECO:0000313" key="9">
    <source>
        <dbReference type="EMBL" id="MBB5022788.1"/>
    </source>
</evidence>